<dbReference type="PROSITE" id="PS51257">
    <property type="entry name" value="PROKAR_LIPOPROTEIN"/>
    <property type="match status" value="1"/>
</dbReference>
<dbReference type="InterPro" id="IPR025997">
    <property type="entry name" value="SBP_2_dom"/>
</dbReference>
<dbReference type="SUPFAM" id="SSF53822">
    <property type="entry name" value="Periplasmic binding protein-like I"/>
    <property type="match status" value="1"/>
</dbReference>
<evidence type="ECO:0000313" key="6">
    <source>
        <dbReference type="Proteomes" id="UP001644719"/>
    </source>
</evidence>
<accession>A0ABX2H9A1</accession>
<evidence type="ECO:0000256" key="2">
    <source>
        <dbReference type="ARBA" id="ARBA00007639"/>
    </source>
</evidence>
<comment type="caution">
    <text evidence="5">The sequence shown here is derived from an EMBL/GenBank/DDBJ whole genome shotgun (WGS) entry which is preliminary data.</text>
</comment>
<dbReference type="PANTHER" id="PTHR46847">
    <property type="entry name" value="D-ALLOSE-BINDING PERIPLASMIC PROTEIN-RELATED"/>
    <property type="match status" value="1"/>
</dbReference>
<keyword evidence="3" id="KW-0732">Signal</keyword>
<protein>
    <submittedName>
        <fullName evidence="5">Substrate-binding domain-containing protein</fullName>
    </submittedName>
</protein>
<dbReference type="PANTHER" id="PTHR46847:SF1">
    <property type="entry name" value="D-ALLOSE-BINDING PERIPLASMIC PROTEIN-RELATED"/>
    <property type="match status" value="1"/>
</dbReference>
<dbReference type="RefSeq" id="WP_148461011.1">
    <property type="nucleotide sequence ID" value="NZ_JAAITS010000043.1"/>
</dbReference>
<evidence type="ECO:0000256" key="3">
    <source>
        <dbReference type="ARBA" id="ARBA00022729"/>
    </source>
</evidence>
<proteinExistence type="inferred from homology"/>
<evidence type="ECO:0000313" key="5">
    <source>
        <dbReference type="EMBL" id="NSG86556.1"/>
    </source>
</evidence>
<dbReference type="Gene3D" id="3.40.50.2300">
    <property type="match status" value="2"/>
</dbReference>
<evidence type="ECO:0000256" key="1">
    <source>
        <dbReference type="ARBA" id="ARBA00004196"/>
    </source>
</evidence>
<dbReference type="Pfam" id="PF13407">
    <property type="entry name" value="Peripla_BP_4"/>
    <property type="match status" value="1"/>
</dbReference>
<name>A0ABX2H9A1_9FIRM</name>
<keyword evidence="6" id="KW-1185">Reference proteome</keyword>
<reference evidence="5 6" key="1">
    <citation type="journal article" date="2020" name="Cell Host Microbe">
        <title>Functional and Genomic Variation between Human-Derived Isolates of Lachnospiraceae Reveals Inter- and Intra-Species Diversity.</title>
        <authorList>
            <person name="Sorbara M.T."/>
            <person name="Littmann E.R."/>
            <person name="Fontana E."/>
            <person name="Moody T.U."/>
            <person name="Kohout C.E."/>
            <person name="Gjonbalaj M."/>
            <person name="Eaton V."/>
            <person name="Seok R."/>
            <person name="Leiner I.M."/>
            <person name="Pamer E.G."/>
        </authorList>
    </citation>
    <scope>NUCLEOTIDE SEQUENCE [LARGE SCALE GENOMIC DNA]</scope>
    <source>
        <strain evidence="5 6">MSK.17.74</strain>
    </source>
</reference>
<dbReference type="InterPro" id="IPR028082">
    <property type="entry name" value="Peripla_BP_I"/>
</dbReference>
<dbReference type="GeneID" id="69513389"/>
<organism evidence="5 6">
    <name type="scientific">Blautia faecis</name>
    <dbReference type="NCBI Taxonomy" id="871665"/>
    <lineage>
        <taxon>Bacteria</taxon>
        <taxon>Bacillati</taxon>
        <taxon>Bacillota</taxon>
        <taxon>Clostridia</taxon>
        <taxon>Lachnospirales</taxon>
        <taxon>Lachnospiraceae</taxon>
        <taxon>Blautia</taxon>
    </lineage>
</organism>
<evidence type="ECO:0000259" key="4">
    <source>
        <dbReference type="Pfam" id="PF13407"/>
    </source>
</evidence>
<dbReference type="EMBL" id="JAAITS010000043">
    <property type="protein sequence ID" value="NSG86556.1"/>
    <property type="molecule type" value="Genomic_DNA"/>
</dbReference>
<feature type="domain" description="Periplasmic binding protein" evidence="4">
    <location>
        <begin position="69"/>
        <end position="327"/>
    </location>
</feature>
<gene>
    <name evidence="5" type="ORF">G5B17_14325</name>
</gene>
<sequence>MKKVAVIPAVVLAALCTFTGCKKEEVEKVIAPLVSDGQTTESTEEAQEEKDPLIPEIDTSVELQAGSRVAVVSKSTSGEFWGLVKKGMEQAIADVNEAYGFKKEDQVTMTFEGASDEKDVESQVNTIDAVIAENPDVLCVSASDMDSLQAQLEAAKENGIPVVAFDSGVTDSKMVRAFRGTDNTRVGEIAAYRLATAIGKMGKVAVFSAQEKTQSIQERVSGFTNYITNYPDIEVVEIVYQDQVDDMTAAMQEVLDKYPQLDGVFCDNADIADLYLDMKKDETKDSIVMVGVDATAKQQEAIWNSKEVGVVSQQPYAMGYQTIWTALLTTAPKKSVEIKRNVRIDPAWIDSSNIDDPTYSSYLYAN</sequence>
<comment type="similarity">
    <text evidence="2">Belongs to the bacterial solute-binding protein 2 family.</text>
</comment>
<dbReference type="Proteomes" id="UP001644719">
    <property type="component" value="Unassembled WGS sequence"/>
</dbReference>
<comment type="subcellular location">
    <subcellularLocation>
        <location evidence="1">Cell envelope</location>
    </subcellularLocation>
</comment>